<evidence type="ECO:0000256" key="1">
    <source>
        <dbReference type="ARBA" id="ARBA00023004"/>
    </source>
</evidence>
<dbReference type="InterPro" id="IPR038157">
    <property type="entry name" value="FeoA_core_dom"/>
</dbReference>
<keyword evidence="4" id="KW-1185">Reference proteome</keyword>
<keyword evidence="1" id="KW-0408">Iron</keyword>
<dbReference type="PANTHER" id="PTHR42954:SF2">
    <property type="entry name" value="FE(2+) TRANSPORT PROTEIN A"/>
    <property type="match status" value="1"/>
</dbReference>
<name>A0A087MLD2_9GAMM</name>
<evidence type="ECO:0000313" key="4">
    <source>
        <dbReference type="Proteomes" id="UP000029085"/>
    </source>
</evidence>
<dbReference type="PATRIC" id="fig|1121014.3.peg.101"/>
<dbReference type="InterPro" id="IPR008988">
    <property type="entry name" value="Transcriptional_repressor_C"/>
</dbReference>
<dbReference type="OrthoDB" id="559009at2"/>
<dbReference type="Pfam" id="PF04023">
    <property type="entry name" value="FeoA"/>
    <property type="match status" value="1"/>
</dbReference>
<dbReference type="PANTHER" id="PTHR42954">
    <property type="entry name" value="FE(2+) TRANSPORT PROTEIN A"/>
    <property type="match status" value="1"/>
</dbReference>
<dbReference type="SUPFAM" id="SSF50037">
    <property type="entry name" value="C-terminal domain of transcriptional repressors"/>
    <property type="match status" value="1"/>
</dbReference>
<dbReference type="AlphaFoldDB" id="A0A087MLD2"/>
<evidence type="ECO:0000259" key="2">
    <source>
        <dbReference type="SMART" id="SM00899"/>
    </source>
</evidence>
<protein>
    <recommendedName>
        <fullName evidence="2">Ferrous iron transporter FeoA-like domain-containing protein</fullName>
    </recommendedName>
</protein>
<comment type="caution">
    <text evidence="3">The sequence shown here is derived from an EMBL/GenBank/DDBJ whole genome shotgun (WGS) entry which is preliminary data.</text>
</comment>
<dbReference type="Proteomes" id="UP000029085">
    <property type="component" value="Unassembled WGS sequence"/>
</dbReference>
<dbReference type="EMBL" id="AVCJ01000001">
    <property type="protein sequence ID" value="KFL37685.1"/>
    <property type="molecule type" value="Genomic_DNA"/>
</dbReference>
<organism evidence="3 4">
    <name type="scientific">Arenimonas donghaensis DSM 18148 = HO3-R19</name>
    <dbReference type="NCBI Taxonomy" id="1121014"/>
    <lineage>
        <taxon>Bacteria</taxon>
        <taxon>Pseudomonadati</taxon>
        <taxon>Pseudomonadota</taxon>
        <taxon>Gammaproteobacteria</taxon>
        <taxon>Lysobacterales</taxon>
        <taxon>Lysobacteraceae</taxon>
        <taxon>Arenimonas</taxon>
    </lineage>
</organism>
<accession>A0A087MLD2</accession>
<dbReference type="STRING" id="1121014.N788_00520"/>
<sequence length="81" mass="8649">MVLSDLPTGNEAIVSDVHDAGPGDAVARRLRDIGFVPGESVRLLTRGPLGGEPLLVQVGFTRFAMRRQEAARVKLEVAPAQ</sequence>
<feature type="domain" description="Ferrous iron transporter FeoA-like" evidence="2">
    <location>
        <begin position="1"/>
        <end position="77"/>
    </location>
</feature>
<dbReference type="InterPro" id="IPR052713">
    <property type="entry name" value="FeoA"/>
</dbReference>
<dbReference type="SMART" id="SM00899">
    <property type="entry name" value="FeoA"/>
    <property type="match status" value="1"/>
</dbReference>
<dbReference type="RefSeq" id="WP_034219925.1">
    <property type="nucleotide sequence ID" value="NZ_AVCJ01000001.1"/>
</dbReference>
<reference evidence="3 4" key="2">
    <citation type="journal article" date="2015" name="Stand. Genomic Sci.">
        <title>High quality draft genomic sequence of Arenimonas donghaensis DSM 18148(T).</title>
        <authorList>
            <person name="Chen F."/>
            <person name="Wang H."/>
            <person name="Cao Y."/>
            <person name="Li X."/>
            <person name="Wang G."/>
        </authorList>
    </citation>
    <scope>NUCLEOTIDE SEQUENCE [LARGE SCALE GENOMIC DNA]</scope>
    <source>
        <strain evidence="3 4">HO3-R19</strain>
    </source>
</reference>
<gene>
    <name evidence="3" type="ORF">N788_00520</name>
</gene>
<evidence type="ECO:0000313" key="3">
    <source>
        <dbReference type="EMBL" id="KFL37685.1"/>
    </source>
</evidence>
<dbReference type="Gene3D" id="2.30.30.90">
    <property type="match status" value="1"/>
</dbReference>
<reference evidence="4" key="1">
    <citation type="submission" date="2013-08" db="EMBL/GenBank/DDBJ databases">
        <title>Genome sequencing of Arenimonas donghaensis.</title>
        <authorList>
            <person name="Chen F."/>
            <person name="Wang G."/>
        </authorList>
    </citation>
    <scope>NUCLEOTIDE SEQUENCE [LARGE SCALE GENOMIC DNA]</scope>
    <source>
        <strain evidence="4">HO3-R19</strain>
    </source>
</reference>
<proteinExistence type="predicted"/>
<dbReference type="GO" id="GO:0046914">
    <property type="term" value="F:transition metal ion binding"/>
    <property type="evidence" value="ECO:0007669"/>
    <property type="project" value="InterPro"/>
</dbReference>
<dbReference type="InterPro" id="IPR007167">
    <property type="entry name" value="Fe-transptr_FeoA-like"/>
</dbReference>